<evidence type="ECO:0000313" key="20">
    <source>
        <dbReference type="Proteomes" id="UP001151699"/>
    </source>
</evidence>
<feature type="transmembrane region" description="Helical" evidence="18">
    <location>
        <begin position="57"/>
        <end position="80"/>
    </location>
</feature>
<evidence type="ECO:0000256" key="3">
    <source>
        <dbReference type="ARBA" id="ARBA00022448"/>
    </source>
</evidence>
<comment type="similarity">
    <text evidence="2">Belongs to the X(+)/potassium ATPases subunit beta family.</text>
</comment>
<evidence type="ECO:0000256" key="14">
    <source>
        <dbReference type="ARBA" id="ARBA00023157"/>
    </source>
</evidence>
<proteinExistence type="inferred from homology"/>
<accession>A0A9Q0S7J9</accession>
<keyword evidence="11" id="KW-0915">Sodium</keyword>
<keyword evidence="9" id="KW-0735">Signal-anchor</keyword>
<evidence type="ECO:0000256" key="2">
    <source>
        <dbReference type="ARBA" id="ARBA00005876"/>
    </source>
</evidence>
<keyword evidence="4" id="KW-1003">Cell membrane</keyword>
<evidence type="ECO:0000256" key="5">
    <source>
        <dbReference type="ARBA" id="ARBA00022538"/>
    </source>
</evidence>
<keyword evidence="20" id="KW-1185">Reference proteome</keyword>
<keyword evidence="3" id="KW-0813">Transport</keyword>
<keyword evidence="13 18" id="KW-0472">Membrane</keyword>
<dbReference type="GO" id="GO:1990573">
    <property type="term" value="P:potassium ion import across plasma membrane"/>
    <property type="evidence" value="ECO:0007669"/>
    <property type="project" value="TreeGrafter"/>
</dbReference>
<dbReference type="AlphaFoldDB" id="A0A9Q0S7J9"/>
<keyword evidence="15" id="KW-0325">Glycoprotein</keyword>
<dbReference type="InterPro" id="IPR038702">
    <property type="entry name" value="Na/K_ATPase_sub_beta_sf"/>
</dbReference>
<evidence type="ECO:0000256" key="8">
    <source>
        <dbReference type="ARBA" id="ARBA00022958"/>
    </source>
</evidence>
<evidence type="ECO:0000256" key="12">
    <source>
        <dbReference type="ARBA" id="ARBA00023065"/>
    </source>
</evidence>
<protein>
    <submittedName>
        <fullName evidence="19">Sodium/potassium-transporting ATPase subunit beta</fullName>
    </submittedName>
</protein>
<dbReference type="GO" id="GO:0001671">
    <property type="term" value="F:ATPase activator activity"/>
    <property type="evidence" value="ECO:0007669"/>
    <property type="project" value="TreeGrafter"/>
</dbReference>
<evidence type="ECO:0000256" key="17">
    <source>
        <dbReference type="ARBA" id="ARBA00025540"/>
    </source>
</evidence>
<dbReference type="EMBL" id="WJQU01000001">
    <property type="protein sequence ID" value="KAJ6646385.1"/>
    <property type="molecule type" value="Genomic_DNA"/>
</dbReference>
<dbReference type="PANTHER" id="PTHR11523">
    <property type="entry name" value="SODIUM/POTASSIUM-DEPENDENT ATPASE BETA SUBUNIT"/>
    <property type="match status" value="1"/>
</dbReference>
<evidence type="ECO:0000256" key="11">
    <source>
        <dbReference type="ARBA" id="ARBA00023053"/>
    </source>
</evidence>
<evidence type="ECO:0000256" key="13">
    <source>
        <dbReference type="ARBA" id="ARBA00023136"/>
    </source>
</evidence>
<sequence length="327" mass="37626">MYNFGKYNAKAMADKKVAEQYYTRPPKLSGWESFKIFLWNGETSQFMGRTAGSWARILLFYLLFYAALAGFFAGLLTIFWQTLDNDKPKWQLEASLIGANPGLGFRPMPPEAKLGSTLIWYKASSPSNMEYWFKSVDTFLEDYKKTSHLENQIHCDHNTQKQEGKVCIFSADSLGNCSPEKTKGKYGYPERRPCVFLKLNKIYNWRPEVYNTTENLPAKMPTYIKQSIGGEQLKPKDKNLVWISCEGENPADVENLGGINYFPQRGFPDYYFPFNNVQGYLPPLVAVQFDHPKSGVLINIECKAWAKNIHHDRAERRGSVHFELMID</sequence>
<dbReference type="GO" id="GO:0030007">
    <property type="term" value="P:intracellular potassium ion homeostasis"/>
    <property type="evidence" value="ECO:0007669"/>
    <property type="project" value="TreeGrafter"/>
</dbReference>
<comment type="subcellular location">
    <subcellularLocation>
        <location evidence="1">Cell membrane</location>
        <topology evidence="1">Single-pass type II membrane protein</topology>
    </subcellularLocation>
</comment>
<keyword evidence="10 18" id="KW-1133">Transmembrane helix</keyword>
<evidence type="ECO:0000256" key="10">
    <source>
        <dbReference type="ARBA" id="ARBA00022989"/>
    </source>
</evidence>
<evidence type="ECO:0000256" key="4">
    <source>
        <dbReference type="ARBA" id="ARBA00022475"/>
    </source>
</evidence>
<dbReference type="OrthoDB" id="5912413at2759"/>
<dbReference type="FunFam" id="2.60.40.1660:FF:000004">
    <property type="entry name" value="sodium/potassium-transporting ATPase subunit beta-2"/>
    <property type="match status" value="1"/>
</dbReference>
<dbReference type="GO" id="GO:0006883">
    <property type="term" value="P:intracellular sodium ion homeostasis"/>
    <property type="evidence" value="ECO:0007669"/>
    <property type="project" value="TreeGrafter"/>
</dbReference>
<evidence type="ECO:0000256" key="18">
    <source>
        <dbReference type="SAM" id="Phobius"/>
    </source>
</evidence>
<dbReference type="InterPro" id="IPR000402">
    <property type="entry name" value="Na/K_ATPase_sub_beta"/>
</dbReference>
<evidence type="ECO:0000256" key="9">
    <source>
        <dbReference type="ARBA" id="ARBA00022968"/>
    </source>
</evidence>
<evidence type="ECO:0000256" key="6">
    <source>
        <dbReference type="ARBA" id="ARBA00022607"/>
    </source>
</evidence>
<dbReference type="GO" id="GO:0005890">
    <property type="term" value="C:sodium:potassium-exchanging ATPase complex"/>
    <property type="evidence" value="ECO:0007669"/>
    <property type="project" value="InterPro"/>
</dbReference>
<reference evidence="19" key="1">
    <citation type="submission" date="2022-07" db="EMBL/GenBank/DDBJ databases">
        <authorList>
            <person name="Trinca V."/>
            <person name="Uliana J.V.C."/>
            <person name="Torres T.T."/>
            <person name="Ward R.J."/>
            <person name="Monesi N."/>
        </authorList>
    </citation>
    <scope>NUCLEOTIDE SEQUENCE</scope>
    <source>
        <strain evidence="19">HSMRA1968</strain>
        <tissue evidence="19">Whole embryos</tissue>
    </source>
</reference>
<evidence type="ECO:0000256" key="15">
    <source>
        <dbReference type="ARBA" id="ARBA00023180"/>
    </source>
</evidence>
<comment type="caution">
    <text evidence="19">The sequence shown here is derived from an EMBL/GenBank/DDBJ whole genome shotgun (WGS) entry which is preliminary data.</text>
</comment>
<evidence type="ECO:0000256" key="16">
    <source>
        <dbReference type="ARBA" id="ARBA00023201"/>
    </source>
</evidence>
<keyword evidence="5" id="KW-0633">Potassium transport</keyword>
<dbReference type="GO" id="GO:0036376">
    <property type="term" value="P:sodium ion export across plasma membrane"/>
    <property type="evidence" value="ECO:0007669"/>
    <property type="project" value="TreeGrafter"/>
</dbReference>
<keyword evidence="12" id="KW-0406">Ion transport</keyword>
<gene>
    <name evidence="19" type="primary">AT1B1</name>
    <name evidence="19" type="ORF">Bhyg_01596</name>
</gene>
<evidence type="ECO:0000256" key="1">
    <source>
        <dbReference type="ARBA" id="ARBA00004401"/>
    </source>
</evidence>
<keyword evidence="7 18" id="KW-0812">Transmembrane</keyword>
<dbReference type="Pfam" id="PF00287">
    <property type="entry name" value="Na_K-ATPase"/>
    <property type="match status" value="1"/>
</dbReference>
<comment type="function">
    <text evidence="17">This is the non-catalytic component of the active enzyme, which catalyzes the hydrolysis of ATP coupled with the exchange of Na(+) and K(+) ions across the plasma membrane. The beta subunit regulates, through assembly of alpha/beta heterodimers, the number of sodium pumps transported to the plasma membrane.</text>
</comment>
<keyword evidence="14" id="KW-1015">Disulfide bond</keyword>
<name>A0A9Q0S7J9_9DIPT</name>
<dbReference type="PANTHER" id="PTHR11523:SF28">
    <property type="entry name" value="NA_K-ATPASE BETA SUBUNIT ISOFORM 4-RELATED"/>
    <property type="match status" value="1"/>
</dbReference>
<organism evidence="19 20">
    <name type="scientific">Pseudolycoriella hygida</name>
    <dbReference type="NCBI Taxonomy" id="35572"/>
    <lineage>
        <taxon>Eukaryota</taxon>
        <taxon>Metazoa</taxon>
        <taxon>Ecdysozoa</taxon>
        <taxon>Arthropoda</taxon>
        <taxon>Hexapoda</taxon>
        <taxon>Insecta</taxon>
        <taxon>Pterygota</taxon>
        <taxon>Neoptera</taxon>
        <taxon>Endopterygota</taxon>
        <taxon>Diptera</taxon>
        <taxon>Nematocera</taxon>
        <taxon>Sciaroidea</taxon>
        <taxon>Sciaridae</taxon>
        <taxon>Pseudolycoriella</taxon>
    </lineage>
</organism>
<dbReference type="PROSITE" id="PS00390">
    <property type="entry name" value="ATPASE_NA_K_BETA_1"/>
    <property type="match status" value="1"/>
</dbReference>
<dbReference type="Proteomes" id="UP001151699">
    <property type="component" value="Chromosome A"/>
</dbReference>
<keyword evidence="6" id="KW-0740">Sodium/potassium transport</keyword>
<keyword evidence="16" id="KW-0739">Sodium transport</keyword>
<evidence type="ECO:0000256" key="7">
    <source>
        <dbReference type="ARBA" id="ARBA00022692"/>
    </source>
</evidence>
<dbReference type="Gene3D" id="2.60.40.1660">
    <property type="entry name" value="Na, k-atpase alpha subunit"/>
    <property type="match status" value="1"/>
</dbReference>
<keyword evidence="8" id="KW-0630">Potassium</keyword>
<evidence type="ECO:0000313" key="19">
    <source>
        <dbReference type="EMBL" id="KAJ6646385.1"/>
    </source>
</evidence>